<proteinExistence type="predicted"/>
<evidence type="ECO:0000313" key="2">
    <source>
        <dbReference type="Proteomes" id="UP000233786"/>
    </source>
</evidence>
<gene>
    <name evidence="1" type="ORF">A8926_6334</name>
</gene>
<organism evidence="1 2">
    <name type="scientific">Saccharopolyspora spinosa</name>
    <dbReference type="NCBI Taxonomy" id="60894"/>
    <lineage>
        <taxon>Bacteria</taxon>
        <taxon>Bacillati</taxon>
        <taxon>Actinomycetota</taxon>
        <taxon>Actinomycetes</taxon>
        <taxon>Pseudonocardiales</taxon>
        <taxon>Pseudonocardiaceae</taxon>
        <taxon>Saccharopolyspora</taxon>
    </lineage>
</organism>
<name>A0A2N3Y5V8_SACSN</name>
<reference evidence="1" key="1">
    <citation type="submission" date="2017-12" db="EMBL/GenBank/DDBJ databases">
        <title>Sequencing the genomes of 1000 Actinobacteria strains.</title>
        <authorList>
            <person name="Klenk H.-P."/>
        </authorList>
    </citation>
    <scope>NUCLEOTIDE SEQUENCE [LARGE SCALE GENOMIC DNA]</scope>
    <source>
        <strain evidence="1">DSM 44228</strain>
    </source>
</reference>
<comment type="caution">
    <text evidence="1">The sequence shown here is derived from an EMBL/GenBank/DDBJ whole genome shotgun (WGS) entry which is preliminary data.</text>
</comment>
<dbReference type="EMBL" id="PJNB01000001">
    <property type="protein sequence ID" value="PKW18263.1"/>
    <property type="molecule type" value="Genomic_DNA"/>
</dbReference>
<dbReference type="STRING" id="994479.GCA_000194155_06982"/>
<protein>
    <submittedName>
        <fullName evidence="1">Uncharacterized protein</fullName>
    </submittedName>
</protein>
<dbReference type="AlphaFoldDB" id="A0A2N3Y5V8"/>
<dbReference type="RefSeq" id="WP_010314302.1">
    <property type="nucleotide sequence ID" value="NZ_CP061007.1"/>
</dbReference>
<keyword evidence="2" id="KW-1185">Reference proteome</keyword>
<evidence type="ECO:0000313" key="1">
    <source>
        <dbReference type="EMBL" id="PKW18263.1"/>
    </source>
</evidence>
<dbReference type="Proteomes" id="UP000233786">
    <property type="component" value="Unassembled WGS sequence"/>
</dbReference>
<dbReference type="OrthoDB" id="3683366at2"/>
<sequence length="273" mass="28746">MRQRDAAAPPRLRPGCSVFTVDGRGAVLRDAAGAMFDIALPGNELAAVRSALAGENGVEPEALAAFRQAGHLGARATWPAERARVVVLAREDAPFCEALRRAGADPVVVPATSTAADILACDPAAVCAWSDGPAPSAWRELDVLVDHGVAWQRASREGRHVLVEPVAGEVRHRDVVARRLAAAGSGHRHLAEFWAQHDTGEALHGDEDADPSDLALVAALLVNDLRAWALGSRSGESAFHPLPLPVDRRLRVVDLDTGAISDHPVLPVPASAP</sequence>
<accession>A0A2N3Y5V8</accession>